<dbReference type="EMBL" id="JAFBFH010000003">
    <property type="protein sequence ID" value="MBM7713653.1"/>
    <property type="molecule type" value="Genomic_DNA"/>
</dbReference>
<reference evidence="4 5" key="1">
    <citation type="submission" date="2021-01" db="EMBL/GenBank/DDBJ databases">
        <title>Genomic Encyclopedia of Type Strains, Phase IV (KMG-IV): sequencing the most valuable type-strain genomes for metagenomic binning, comparative biology and taxonomic classification.</title>
        <authorList>
            <person name="Goeker M."/>
        </authorList>
    </citation>
    <scope>NUCLEOTIDE SEQUENCE [LARGE SCALE GENOMIC DNA]</scope>
    <source>
        <strain evidence="4 5">DSM 105453</strain>
    </source>
</reference>
<comment type="subunit">
    <text evidence="2">Homodimer.</text>
</comment>
<evidence type="ECO:0000256" key="2">
    <source>
        <dbReference type="ARBA" id="ARBA00011738"/>
    </source>
</evidence>
<accession>A0ABS2R422</accession>
<protein>
    <submittedName>
        <fullName evidence="4">Adapter protein MecA 1/2</fullName>
    </submittedName>
</protein>
<name>A0ABS2R422_9BACI</name>
<dbReference type="InterPro" id="IPR038471">
    <property type="entry name" value="MecA_C_sf"/>
</dbReference>
<evidence type="ECO:0000256" key="1">
    <source>
        <dbReference type="ARBA" id="ARBA00005397"/>
    </source>
</evidence>
<comment type="caution">
    <text evidence="4">The sequence shown here is derived from an EMBL/GenBank/DDBJ whole genome shotgun (WGS) entry which is preliminary data.</text>
</comment>
<evidence type="ECO:0000313" key="4">
    <source>
        <dbReference type="EMBL" id="MBM7713653.1"/>
    </source>
</evidence>
<comment type="similarity">
    <text evidence="1">Belongs to the MecA family.</text>
</comment>
<dbReference type="InterPro" id="IPR008681">
    <property type="entry name" value="Neg-reg_MecA"/>
</dbReference>
<dbReference type="PANTHER" id="PTHR39161:SF1">
    <property type="entry name" value="ADAPTER PROTEIN MECA 1"/>
    <property type="match status" value="1"/>
</dbReference>
<evidence type="ECO:0000313" key="5">
    <source>
        <dbReference type="Proteomes" id="UP000823485"/>
    </source>
</evidence>
<keyword evidence="5" id="KW-1185">Reference proteome</keyword>
<dbReference type="RefSeq" id="WP_077113294.1">
    <property type="nucleotide sequence ID" value="NZ_JAFBFH010000003.1"/>
</dbReference>
<dbReference type="Gene3D" id="3.30.70.1950">
    <property type="match status" value="1"/>
</dbReference>
<evidence type="ECO:0000256" key="3">
    <source>
        <dbReference type="ARBA" id="ARBA00023287"/>
    </source>
</evidence>
<gene>
    <name evidence="4" type="ORF">JOC94_000622</name>
</gene>
<proteinExistence type="inferred from homology"/>
<dbReference type="Pfam" id="PF05389">
    <property type="entry name" value="MecA"/>
    <property type="match status" value="1"/>
</dbReference>
<sequence>MKLERIAANKIKYSITFEELTKKGFLQDEILKESFLWDVLFDEMLDEAGRIFELNHFGAVSVEIFSLTSKELVLILTIEEDDEEDDIPSIIAGNDSNKRNRSLLFQFDDFEHVILLSKRLKESSVPLGKNSLYAFKNKYFFKVKANPKHYEYFDSLFSEYGDKSIFSDAYLDDYGELIVKNEAIYILQQHF</sequence>
<organism evidence="4 5">
    <name type="scientific">Siminovitchia thermophila</name>
    <dbReference type="NCBI Taxonomy" id="1245522"/>
    <lineage>
        <taxon>Bacteria</taxon>
        <taxon>Bacillati</taxon>
        <taxon>Bacillota</taxon>
        <taxon>Bacilli</taxon>
        <taxon>Bacillales</taxon>
        <taxon>Bacillaceae</taxon>
        <taxon>Siminovitchia</taxon>
    </lineage>
</organism>
<dbReference type="PANTHER" id="PTHR39161">
    <property type="entry name" value="ADAPTER PROTEIN MECA"/>
    <property type="match status" value="1"/>
</dbReference>
<dbReference type="Proteomes" id="UP000823485">
    <property type="component" value="Unassembled WGS sequence"/>
</dbReference>
<keyword evidence="3" id="KW-0178">Competence</keyword>